<evidence type="ECO:0000313" key="2">
    <source>
        <dbReference type="Proteomes" id="UP000557717"/>
    </source>
</evidence>
<dbReference type="EMBL" id="JACHFD010000039">
    <property type="protein sequence ID" value="MBB5353879.1"/>
    <property type="molecule type" value="Genomic_DNA"/>
</dbReference>
<organism evidence="1 2">
    <name type="scientific">Haloferula luteola</name>
    <dbReference type="NCBI Taxonomy" id="595692"/>
    <lineage>
        <taxon>Bacteria</taxon>
        <taxon>Pseudomonadati</taxon>
        <taxon>Verrucomicrobiota</taxon>
        <taxon>Verrucomicrobiia</taxon>
        <taxon>Verrucomicrobiales</taxon>
        <taxon>Verrucomicrobiaceae</taxon>
        <taxon>Haloferula</taxon>
    </lineage>
</organism>
<comment type="caution">
    <text evidence="1">The sequence shown here is derived from an EMBL/GenBank/DDBJ whole genome shotgun (WGS) entry which is preliminary data.</text>
</comment>
<dbReference type="RefSeq" id="WP_184022352.1">
    <property type="nucleotide sequence ID" value="NZ_JACHFD010000039.1"/>
</dbReference>
<reference evidence="1 2" key="1">
    <citation type="submission" date="2020-08" db="EMBL/GenBank/DDBJ databases">
        <title>Genomic Encyclopedia of Type Strains, Phase IV (KMG-IV): sequencing the most valuable type-strain genomes for metagenomic binning, comparative biology and taxonomic classification.</title>
        <authorList>
            <person name="Goeker M."/>
        </authorList>
    </citation>
    <scope>NUCLEOTIDE SEQUENCE [LARGE SCALE GENOMIC DNA]</scope>
    <source>
        <strain evidence="1 2">YC6886</strain>
    </source>
</reference>
<proteinExistence type="predicted"/>
<sequence length="71" mass="7763">MNHDPILDPWIQQRREIPTADLTSKVLKALHEESTPKLPLRPVTPIPRPLAAAGCLAAGIGKVILIYQAAF</sequence>
<name>A0A840VJB4_9BACT</name>
<keyword evidence="2" id="KW-1185">Reference proteome</keyword>
<dbReference type="Proteomes" id="UP000557717">
    <property type="component" value="Unassembled WGS sequence"/>
</dbReference>
<dbReference type="AlphaFoldDB" id="A0A840VJB4"/>
<protein>
    <submittedName>
        <fullName evidence="1">Uncharacterized protein</fullName>
    </submittedName>
</protein>
<gene>
    <name evidence="1" type="ORF">HNR46_004143</name>
</gene>
<evidence type="ECO:0000313" key="1">
    <source>
        <dbReference type="EMBL" id="MBB5353879.1"/>
    </source>
</evidence>
<accession>A0A840VJB4</accession>